<dbReference type="GO" id="GO:0006313">
    <property type="term" value="P:DNA transposition"/>
    <property type="evidence" value="ECO:0007669"/>
    <property type="project" value="InterPro"/>
</dbReference>
<dbReference type="GO" id="GO:0003677">
    <property type="term" value="F:DNA binding"/>
    <property type="evidence" value="ECO:0007669"/>
    <property type="project" value="InterPro"/>
</dbReference>
<dbReference type="AlphaFoldDB" id="A0A228J077"/>
<organism evidence="2 3">
    <name type="scientific">Burkholderia aenigmatica</name>
    <dbReference type="NCBI Taxonomy" id="2015348"/>
    <lineage>
        <taxon>Bacteria</taxon>
        <taxon>Pseudomonadati</taxon>
        <taxon>Pseudomonadota</taxon>
        <taxon>Betaproteobacteria</taxon>
        <taxon>Burkholderiales</taxon>
        <taxon>Burkholderiaceae</taxon>
        <taxon>Burkholderia</taxon>
        <taxon>Burkholderia cepacia complex</taxon>
    </lineage>
</organism>
<dbReference type="InterPro" id="IPR012337">
    <property type="entry name" value="RNaseH-like_sf"/>
</dbReference>
<dbReference type="EMBL" id="NKFA01000003">
    <property type="protein sequence ID" value="OXI48156.1"/>
    <property type="molecule type" value="Genomic_DNA"/>
</dbReference>
<dbReference type="Pfam" id="PF02914">
    <property type="entry name" value="DDE_2"/>
    <property type="match status" value="1"/>
</dbReference>
<dbReference type="Gene3D" id="3.30.420.10">
    <property type="entry name" value="Ribonuclease H-like superfamily/Ribonuclease H"/>
    <property type="match status" value="1"/>
</dbReference>
<gene>
    <name evidence="2" type="ORF">CFB84_04175</name>
</gene>
<sequence>MKTAEQIWLTMREGCALLSINRTALNRRILGGEYVTEIVTANGGAQYRIRLDSLPPVAQARYYAQVMGLSSGNDAPPPTGLDVDVVWRKFEDASDKLKSRAERNLVAVLAWFEALAAGKSRMAAYADIQRDHGIGRMALNRWLKEVEGQPREHWLALVCPDYRIDNAKKAEWTPAAWEFFLRAAMAPGAKVRTAWRRTQEAGASLDWSIPSYDTAKRDYLRVPEDVRTLLKSGGTALKALSPTQRRDYTSLSLHELWCLDGRRIDLMVRDDDGSLGVKGRVLRPYVLGILEVRTRVVLGYAISASLDADVVRQAFLSAMTRTNRIIPRGMLMDNGMENAAKEISGGAPWRRRGKVKDDEIIGLFPMLGVQIRWAMTAHGQSKPIERAFGTIKDRTEPRPEFQGAYCGHKPDARPEEWDARKAVPLSQFRKVFADEVDAYHRTPHRGQGMEKRSPMQVYGELSHEGSTVARRITEAQARLCAYSAVPVTLNRRDHSFTILGNRYWSEKLAALPGGSGYYARYNPDDLTETAYLYKGEKLVAEAAMTTLTPFLDKRAAKEHAKRRADYIKSVKKQAKALHALQADPADWLGTEADPVTGEILPIPQVIEIVNARADAMPHPGSTKTQEDAEIQRLVDEMEETLAAERAPKRAFGGA</sequence>
<dbReference type="GO" id="GO:0004803">
    <property type="term" value="F:transposase activity"/>
    <property type="evidence" value="ECO:0007669"/>
    <property type="project" value="InterPro"/>
</dbReference>
<evidence type="ECO:0000313" key="3">
    <source>
        <dbReference type="Proteomes" id="UP000214600"/>
    </source>
</evidence>
<dbReference type="RefSeq" id="WP_089450021.1">
    <property type="nucleotide sequence ID" value="NZ_NKFA01000003.1"/>
</dbReference>
<protein>
    <recommendedName>
        <fullName evidence="1">Integrase catalytic domain-containing protein</fullName>
    </recommendedName>
</protein>
<dbReference type="InterPro" id="IPR004189">
    <property type="entry name" value="Phage_Mu_transposase"/>
</dbReference>
<feature type="domain" description="Integrase catalytic" evidence="1">
    <location>
        <begin position="238"/>
        <end position="462"/>
    </location>
</feature>
<evidence type="ECO:0000259" key="1">
    <source>
        <dbReference type="PROSITE" id="PS50994"/>
    </source>
</evidence>
<reference evidence="2 3" key="2">
    <citation type="submission" date="2017-08" db="EMBL/GenBank/DDBJ databases">
        <title>WGS of novel Burkholderia cepaca complex species.</title>
        <authorList>
            <person name="Lipuma J."/>
            <person name="Spilker T."/>
        </authorList>
    </citation>
    <scope>NUCLEOTIDE SEQUENCE [LARGE SCALE GENOMIC DNA]</scope>
    <source>
        <strain evidence="2 3">AU17325</strain>
    </source>
</reference>
<dbReference type="SUPFAM" id="SSF53098">
    <property type="entry name" value="Ribonuclease H-like"/>
    <property type="match status" value="1"/>
</dbReference>
<dbReference type="Proteomes" id="UP000214600">
    <property type="component" value="Unassembled WGS sequence"/>
</dbReference>
<dbReference type="GO" id="GO:0015074">
    <property type="term" value="P:DNA integration"/>
    <property type="evidence" value="ECO:0007669"/>
    <property type="project" value="InterPro"/>
</dbReference>
<name>A0A228J077_9BURK</name>
<comment type="caution">
    <text evidence="2">The sequence shown here is derived from an EMBL/GenBank/DDBJ whole genome shotgun (WGS) entry which is preliminary data.</text>
</comment>
<proteinExistence type="predicted"/>
<dbReference type="InterPro" id="IPR036397">
    <property type="entry name" value="RNaseH_sf"/>
</dbReference>
<dbReference type="OrthoDB" id="5676324at2"/>
<dbReference type="InterPro" id="IPR015126">
    <property type="entry name" value="Mu_I-gamma"/>
</dbReference>
<dbReference type="InterPro" id="IPR001584">
    <property type="entry name" value="Integrase_cat-core"/>
</dbReference>
<dbReference type="InterPro" id="IPR009057">
    <property type="entry name" value="Homeodomain-like_sf"/>
</dbReference>
<reference evidence="3" key="1">
    <citation type="submission" date="2017-06" db="EMBL/GenBank/DDBJ databases">
        <authorList>
            <person name="LiPuma J."/>
            <person name="Spilker T."/>
        </authorList>
    </citation>
    <scope>NUCLEOTIDE SEQUENCE [LARGE SCALE GENOMIC DNA]</scope>
    <source>
        <strain evidence="3">AU17325</strain>
    </source>
</reference>
<dbReference type="PROSITE" id="PS50994">
    <property type="entry name" value="INTEGRASE"/>
    <property type="match status" value="1"/>
</dbReference>
<dbReference type="Gene3D" id="1.10.10.60">
    <property type="entry name" value="Homeodomain-like"/>
    <property type="match status" value="2"/>
</dbReference>
<dbReference type="Pfam" id="PF09039">
    <property type="entry name" value="HTH_Tnp_Mu_2"/>
    <property type="match status" value="1"/>
</dbReference>
<dbReference type="SUPFAM" id="SSF46689">
    <property type="entry name" value="Homeodomain-like"/>
    <property type="match status" value="1"/>
</dbReference>
<evidence type="ECO:0000313" key="2">
    <source>
        <dbReference type="EMBL" id="OXI48156.1"/>
    </source>
</evidence>
<accession>A0A228J077</accession>